<sequence>MVTRKILINTAVGLHLRPAGRLCQKAMEYQSRIEFTYKDVHANAKSVLSVLSACVPGGSEIELSCEGEDEEKAMKELSELIEQGLE</sequence>
<evidence type="ECO:0000259" key="4">
    <source>
        <dbReference type="PROSITE" id="PS51350"/>
    </source>
</evidence>
<comment type="subcellular location">
    <subcellularLocation>
        <location evidence="1">Cytoplasm</location>
    </subcellularLocation>
</comment>
<dbReference type="InterPro" id="IPR000032">
    <property type="entry name" value="HPr-like"/>
</dbReference>
<evidence type="ECO:0000313" key="5">
    <source>
        <dbReference type="EMBL" id="MCC2232351.1"/>
    </source>
</evidence>
<proteinExistence type="predicted"/>
<dbReference type="NCBIfam" id="TIGR01003">
    <property type="entry name" value="PTS_HPr_family"/>
    <property type="match status" value="1"/>
</dbReference>
<keyword evidence="3" id="KW-0598">Phosphotransferase system</keyword>
<dbReference type="AlphaFoldDB" id="A0AAE3EE92"/>
<comment type="caution">
    <text evidence="5">The sequence shown here is derived from an EMBL/GenBank/DDBJ whole genome shotgun (WGS) entry which is preliminary data.</text>
</comment>
<dbReference type="SUPFAM" id="SSF55594">
    <property type="entry name" value="HPr-like"/>
    <property type="match status" value="1"/>
</dbReference>
<dbReference type="PANTHER" id="PTHR33705">
    <property type="entry name" value="PHOSPHOCARRIER PROTEIN HPR"/>
    <property type="match status" value="1"/>
</dbReference>
<dbReference type="PRINTS" id="PR00107">
    <property type="entry name" value="PHOSPHOCPHPR"/>
</dbReference>
<dbReference type="CDD" id="cd00367">
    <property type="entry name" value="PTS-HPr_like"/>
    <property type="match status" value="1"/>
</dbReference>
<dbReference type="Pfam" id="PF00381">
    <property type="entry name" value="PTS-HPr"/>
    <property type="match status" value="1"/>
</dbReference>
<accession>A0AAE3EE92</accession>
<keyword evidence="2" id="KW-0963">Cytoplasm</keyword>
<organism evidence="5 6">
    <name type="scientific">Hominifimenecus microfluidus</name>
    <dbReference type="NCBI Taxonomy" id="2885348"/>
    <lineage>
        <taxon>Bacteria</taxon>
        <taxon>Bacillati</taxon>
        <taxon>Bacillota</taxon>
        <taxon>Clostridia</taxon>
        <taxon>Lachnospirales</taxon>
        <taxon>Lachnospiraceae</taxon>
        <taxon>Hominifimenecus</taxon>
    </lineage>
</organism>
<dbReference type="GO" id="GO:0005737">
    <property type="term" value="C:cytoplasm"/>
    <property type="evidence" value="ECO:0007669"/>
    <property type="project" value="UniProtKB-SubCell"/>
</dbReference>
<reference evidence="5" key="1">
    <citation type="submission" date="2021-10" db="EMBL/GenBank/DDBJ databases">
        <title>Anaerobic single-cell dispensing facilitates the cultivation of human gut bacteria.</title>
        <authorList>
            <person name="Afrizal A."/>
        </authorList>
    </citation>
    <scope>NUCLEOTIDE SEQUENCE</scope>
    <source>
        <strain evidence="5">CLA-AA-H215</strain>
    </source>
</reference>
<keyword evidence="6" id="KW-1185">Reference proteome</keyword>
<dbReference type="PANTHER" id="PTHR33705:SF2">
    <property type="entry name" value="PHOSPHOCARRIER PROTEIN NPR"/>
    <property type="match status" value="1"/>
</dbReference>
<protein>
    <submittedName>
        <fullName evidence="5">HPr family phosphocarrier protein</fullName>
    </submittedName>
</protein>
<evidence type="ECO:0000256" key="2">
    <source>
        <dbReference type="ARBA" id="ARBA00022490"/>
    </source>
</evidence>
<dbReference type="EMBL" id="JAJEQR010000062">
    <property type="protein sequence ID" value="MCC2232351.1"/>
    <property type="molecule type" value="Genomic_DNA"/>
</dbReference>
<dbReference type="InterPro" id="IPR035895">
    <property type="entry name" value="HPr-like_sf"/>
</dbReference>
<gene>
    <name evidence="5" type="ORF">LKD81_15355</name>
</gene>
<dbReference type="GO" id="GO:0009401">
    <property type="term" value="P:phosphoenolpyruvate-dependent sugar phosphotransferase system"/>
    <property type="evidence" value="ECO:0007669"/>
    <property type="project" value="UniProtKB-KW"/>
</dbReference>
<name>A0AAE3EE92_9FIRM</name>
<evidence type="ECO:0000313" key="6">
    <source>
        <dbReference type="Proteomes" id="UP001198182"/>
    </source>
</evidence>
<feature type="domain" description="HPr" evidence="4">
    <location>
        <begin position="1"/>
        <end position="86"/>
    </location>
</feature>
<dbReference type="Proteomes" id="UP001198182">
    <property type="component" value="Unassembled WGS sequence"/>
</dbReference>
<dbReference type="Gene3D" id="3.30.1340.10">
    <property type="entry name" value="HPr-like"/>
    <property type="match status" value="1"/>
</dbReference>
<dbReference type="RefSeq" id="WP_308454759.1">
    <property type="nucleotide sequence ID" value="NZ_JAJEQR010000062.1"/>
</dbReference>
<dbReference type="InterPro" id="IPR050399">
    <property type="entry name" value="HPr"/>
</dbReference>
<dbReference type="PROSITE" id="PS51350">
    <property type="entry name" value="PTS_HPR_DOM"/>
    <property type="match status" value="1"/>
</dbReference>
<evidence type="ECO:0000256" key="1">
    <source>
        <dbReference type="ARBA" id="ARBA00004496"/>
    </source>
</evidence>
<evidence type="ECO:0000256" key="3">
    <source>
        <dbReference type="ARBA" id="ARBA00022683"/>
    </source>
</evidence>